<gene>
    <name evidence="2" type="ORF">GRF29_8g214613</name>
</gene>
<reference evidence="2 3" key="1">
    <citation type="submission" date="2021-02" db="EMBL/GenBank/DDBJ databases">
        <title>Genome assembly of Pseudopithomyces chartarum.</title>
        <authorList>
            <person name="Jauregui R."/>
            <person name="Singh J."/>
            <person name="Voisey C."/>
        </authorList>
    </citation>
    <scope>NUCLEOTIDE SEQUENCE [LARGE SCALE GENOMIC DNA]</scope>
    <source>
        <strain evidence="2 3">AGR01</strain>
    </source>
</reference>
<feature type="region of interest" description="Disordered" evidence="1">
    <location>
        <begin position="1"/>
        <end position="82"/>
    </location>
</feature>
<evidence type="ECO:0000313" key="2">
    <source>
        <dbReference type="EMBL" id="KAK3215499.1"/>
    </source>
</evidence>
<dbReference type="AlphaFoldDB" id="A0AAN6RM47"/>
<name>A0AAN6RM47_9PLEO</name>
<dbReference type="EMBL" id="WVTA01000002">
    <property type="protein sequence ID" value="KAK3215499.1"/>
    <property type="molecule type" value="Genomic_DNA"/>
</dbReference>
<protein>
    <submittedName>
        <fullName evidence="2">Uncharacterized protein</fullName>
    </submittedName>
</protein>
<evidence type="ECO:0000256" key="1">
    <source>
        <dbReference type="SAM" id="MobiDB-lite"/>
    </source>
</evidence>
<evidence type="ECO:0000313" key="3">
    <source>
        <dbReference type="Proteomes" id="UP001280581"/>
    </source>
</evidence>
<accession>A0AAN6RM47</accession>
<comment type="caution">
    <text evidence="2">The sequence shown here is derived from an EMBL/GenBank/DDBJ whole genome shotgun (WGS) entry which is preliminary data.</text>
</comment>
<dbReference type="Proteomes" id="UP001280581">
    <property type="component" value="Unassembled WGS sequence"/>
</dbReference>
<proteinExistence type="predicted"/>
<organism evidence="2 3">
    <name type="scientific">Pseudopithomyces chartarum</name>
    <dbReference type="NCBI Taxonomy" id="1892770"/>
    <lineage>
        <taxon>Eukaryota</taxon>
        <taxon>Fungi</taxon>
        <taxon>Dikarya</taxon>
        <taxon>Ascomycota</taxon>
        <taxon>Pezizomycotina</taxon>
        <taxon>Dothideomycetes</taxon>
        <taxon>Pleosporomycetidae</taxon>
        <taxon>Pleosporales</taxon>
        <taxon>Massarineae</taxon>
        <taxon>Didymosphaeriaceae</taxon>
        <taxon>Pseudopithomyces</taxon>
    </lineage>
</organism>
<keyword evidence="3" id="KW-1185">Reference proteome</keyword>
<sequence length="82" mass="9338">MRVPYPPIASRTSYSLLQPPTRTTPRDQYGSSPKNPRPHIISEEDWANQDIGPTPHPQIHPHPRKTSSPPPYPSREESDVYV</sequence>
<feature type="compositionally biased region" description="Polar residues" evidence="1">
    <location>
        <begin position="10"/>
        <end position="23"/>
    </location>
</feature>